<comment type="caution">
    <text evidence="6">The sequence shown here is derived from an EMBL/GenBank/DDBJ whole genome shotgun (WGS) entry which is preliminary data.</text>
</comment>
<evidence type="ECO:0000256" key="3">
    <source>
        <dbReference type="ARBA" id="ARBA00023136"/>
    </source>
</evidence>
<keyword evidence="1" id="KW-1003">Cell membrane</keyword>
<keyword evidence="2" id="KW-0732">Signal</keyword>
<dbReference type="PROSITE" id="PS51257">
    <property type="entry name" value="PROKAR_LIPOPROTEIN"/>
    <property type="match status" value="1"/>
</dbReference>
<dbReference type="PANTHER" id="PTHR43649:SF33">
    <property type="entry name" value="POLYGALACTURONAN_RHAMNOGALACTURONAN-BINDING PROTEIN YTCQ"/>
    <property type="match status" value="1"/>
</dbReference>
<reference evidence="7" key="1">
    <citation type="journal article" date="2019" name="Int. J. Syst. Evol. Microbiol.">
        <title>The Global Catalogue of Microorganisms (GCM) 10K type strain sequencing project: providing services to taxonomists for standard genome sequencing and annotation.</title>
        <authorList>
            <consortium name="The Broad Institute Genomics Platform"/>
            <consortium name="The Broad Institute Genome Sequencing Center for Infectious Disease"/>
            <person name="Wu L."/>
            <person name="Ma J."/>
        </authorList>
    </citation>
    <scope>NUCLEOTIDE SEQUENCE [LARGE SCALE GENOMIC DNA]</scope>
    <source>
        <strain evidence="7">IBRC-M 10987</strain>
    </source>
</reference>
<evidence type="ECO:0000256" key="2">
    <source>
        <dbReference type="ARBA" id="ARBA00022729"/>
    </source>
</evidence>
<dbReference type="SUPFAM" id="SSF53850">
    <property type="entry name" value="Periplasmic binding protein-like II"/>
    <property type="match status" value="1"/>
</dbReference>
<dbReference type="Gene3D" id="3.40.190.10">
    <property type="entry name" value="Periplasmic binding protein-like II"/>
    <property type="match status" value="2"/>
</dbReference>
<dbReference type="Proteomes" id="UP001595715">
    <property type="component" value="Unassembled WGS sequence"/>
</dbReference>
<accession>A0ABV8K956</accession>
<keyword evidence="3" id="KW-0472">Membrane</keyword>
<evidence type="ECO:0000313" key="6">
    <source>
        <dbReference type="EMBL" id="MFC4102566.1"/>
    </source>
</evidence>
<dbReference type="EMBL" id="JBHSAM010000034">
    <property type="protein sequence ID" value="MFC4102566.1"/>
    <property type="molecule type" value="Genomic_DNA"/>
</dbReference>
<gene>
    <name evidence="6" type="ORF">ACFOZ8_23375</name>
</gene>
<keyword evidence="5" id="KW-0449">Lipoprotein</keyword>
<sequence length="539" mass="59873">MSSHWRKTTLGAVIAFGVVLAGCSSESNTDAKADANANANGENKPKGEAAVDVSKTGFPIVAQPIVQKMFARIAPVNGPFKDMPVFQDYEKLSYVQADFTEVPTDGFQEKKNLLFAANELPDVLFRAGLTPLETIRYGTAGQLIPLETLIDDYAPNFKKLMDQYPEIRSAITTPEGHIYSLPTIVTLGAARTDKKWINQAWLKKLNLKEPETTEDLYNVLVAFRDGDPNGNGKPDEIPMTARASGGPGLGLPVVAMMSGSFGLDNQLGYNINLTDGKVDIWMGSERNKELLQYLNKLYSEKLLDPEVFSHKEADYLAKQGSGNAGFFFDQTNNPFLEIADQYTGIAPLEGPHGDRLQSQGAPVPRDFGSFAITSVNKTPEAALRWVDYFYSDEGSTLLRFGREGEHYELKNGMPYYKEEFLKSGNQAKITPYAGGGAPHLISEKVASFINPPQVQEAQKKLDPYMPKIRYAAPMFDEETARKVDVLRTDIDKYYEEQSTKFIAGAISFDEWDKFEATLAKMNLDELEQLYQTAFDAMKK</sequence>
<evidence type="ECO:0000256" key="1">
    <source>
        <dbReference type="ARBA" id="ARBA00022475"/>
    </source>
</evidence>
<protein>
    <submittedName>
        <fullName evidence="6">Extracellular solute-binding protein</fullName>
    </submittedName>
</protein>
<evidence type="ECO:0000256" key="5">
    <source>
        <dbReference type="ARBA" id="ARBA00023288"/>
    </source>
</evidence>
<dbReference type="InterPro" id="IPR006059">
    <property type="entry name" value="SBP"/>
</dbReference>
<evidence type="ECO:0000313" key="7">
    <source>
        <dbReference type="Proteomes" id="UP001595715"/>
    </source>
</evidence>
<keyword evidence="7" id="KW-1185">Reference proteome</keyword>
<keyword evidence="4" id="KW-0564">Palmitate</keyword>
<proteinExistence type="predicted"/>
<evidence type="ECO:0000256" key="4">
    <source>
        <dbReference type="ARBA" id="ARBA00023139"/>
    </source>
</evidence>
<dbReference type="Pfam" id="PF01547">
    <property type="entry name" value="SBP_bac_1"/>
    <property type="match status" value="1"/>
</dbReference>
<name>A0ABV8K956_9BACL</name>
<organism evidence="6 7">
    <name type="scientific">Paenibacillus xanthanilyticus</name>
    <dbReference type="NCBI Taxonomy" id="1783531"/>
    <lineage>
        <taxon>Bacteria</taxon>
        <taxon>Bacillati</taxon>
        <taxon>Bacillota</taxon>
        <taxon>Bacilli</taxon>
        <taxon>Bacillales</taxon>
        <taxon>Paenibacillaceae</taxon>
        <taxon>Paenibacillus</taxon>
    </lineage>
</organism>
<dbReference type="RefSeq" id="WP_377721188.1">
    <property type="nucleotide sequence ID" value="NZ_JBHSAM010000034.1"/>
</dbReference>
<dbReference type="InterPro" id="IPR050490">
    <property type="entry name" value="Bact_solute-bd_prot1"/>
</dbReference>
<dbReference type="PANTHER" id="PTHR43649">
    <property type="entry name" value="ARABINOSE-BINDING PROTEIN-RELATED"/>
    <property type="match status" value="1"/>
</dbReference>